<protein>
    <submittedName>
        <fullName evidence="1">Uncharacterized protein</fullName>
    </submittedName>
</protein>
<accession>A0A4R2LM91</accession>
<evidence type="ECO:0000313" key="1">
    <source>
        <dbReference type="EMBL" id="TCO93759.1"/>
    </source>
</evidence>
<reference evidence="1 2" key="1">
    <citation type="submission" date="2019-03" db="EMBL/GenBank/DDBJ databases">
        <title>Genomic Encyclopedia of Type Strains, Phase IV (KMG-IV): sequencing the most valuable type-strain genomes for metagenomic binning, comparative biology and taxonomic classification.</title>
        <authorList>
            <person name="Goeker M."/>
        </authorList>
    </citation>
    <scope>NUCLEOTIDE SEQUENCE [LARGE SCALE GENOMIC DNA]</scope>
    <source>
        <strain evidence="1 2">DSM 23917</strain>
    </source>
</reference>
<organism evidence="1 2">
    <name type="scientific">Prevotella heparinolytica</name>
    <dbReference type="NCBI Taxonomy" id="28113"/>
    <lineage>
        <taxon>Bacteria</taxon>
        <taxon>Pseudomonadati</taxon>
        <taxon>Bacteroidota</taxon>
        <taxon>Bacteroidia</taxon>
        <taxon>Bacteroidales</taxon>
        <taxon>Bacteroidaceae</taxon>
        <taxon>Bacteroides</taxon>
    </lineage>
</organism>
<dbReference type="Proteomes" id="UP000295600">
    <property type="component" value="Unassembled WGS sequence"/>
</dbReference>
<gene>
    <name evidence="1" type="ORF">EV202_10650</name>
</gene>
<dbReference type="AlphaFoldDB" id="A0A4R2LM91"/>
<sequence>MVNYSKYQKKQYCWHLSVFVFNFESSQNYLRSLRKQVALSTEISGTVVQPSPSVGCNRPTYFCT</sequence>
<comment type="caution">
    <text evidence="1">The sequence shown here is derived from an EMBL/GenBank/DDBJ whole genome shotgun (WGS) entry which is preliminary data.</text>
</comment>
<evidence type="ECO:0000313" key="2">
    <source>
        <dbReference type="Proteomes" id="UP000295600"/>
    </source>
</evidence>
<proteinExistence type="predicted"/>
<name>A0A4R2LM91_9BACE</name>
<dbReference type="EMBL" id="SLXB01000006">
    <property type="protein sequence ID" value="TCO93759.1"/>
    <property type="molecule type" value="Genomic_DNA"/>
</dbReference>